<dbReference type="VEuPathDB" id="FungiDB:HpaG804466"/>
<dbReference type="EnsemblProtists" id="HpaT804466">
    <property type="protein sequence ID" value="HpaP804466"/>
    <property type="gene ID" value="HpaG804466"/>
</dbReference>
<dbReference type="Gene3D" id="3.40.50.300">
    <property type="entry name" value="P-loop containing nucleotide triphosphate hydrolases"/>
    <property type="match status" value="1"/>
</dbReference>
<dbReference type="HOGENOM" id="CLU_2710118_0_0_1"/>
<dbReference type="SUPFAM" id="SSF52540">
    <property type="entry name" value="P-loop containing nucleoside triphosphate hydrolases"/>
    <property type="match status" value="1"/>
</dbReference>
<dbReference type="InterPro" id="IPR027417">
    <property type="entry name" value="P-loop_NTPase"/>
</dbReference>
<keyword evidence="2" id="KW-1185">Reference proteome</keyword>
<evidence type="ECO:0000313" key="1">
    <source>
        <dbReference type="EnsemblProtists" id="HpaP804466"/>
    </source>
</evidence>
<accession>M4BDU8</accession>
<reference evidence="2" key="1">
    <citation type="journal article" date="2010" name="Science">
        <title>Signatures of adaptation to obligate biotrophy in the Hyaloperonospora arabidopsidis genome.</title>
        <authorList>
            <person name="Baxter L."/>
            <person name="Tripathy S."/>
            <person name="Ishaque N."/>
            <person name="Boot N."/>
            <person name="Cabral A."/>
            <person name="Kemen E."/>
            <person name="Thines M."/>
            <person name="Ah-Fong A."/>
            <person name="Anderson R."/>
            <person name="Badejoko W."/>
            <person name="Bittner-Eddy P."/>
            <person name="Boore J.L."/>
            <person name="Chibucos M.C."/>
            <person name="Coates M."/>
            <person name="Dehal P."/>
            <person name="Delehaunty K."/>
            <person name="Dong S."/>
            <person name="Downton P."/>
            <person name="Dumas B."/>
            <person name="Fabro G."/>
            <person name="Fronick C."/>
            <person name="Fuerstenberg S.I."/>
            <person name="Fulton L."/>
            <person name="Gaulin E."/>
            <person name="Govers F."/>
            <person name="Hughes L."/>
            <person name="Humphray S."/>
            <person name="Jiang R.H."/>
            <person name="Judelson H."/>
            <person name="Kamoun S."/>
            <person name="Kyung K."/>
            <person name="Meijer H."/>
            <person name="Minx P."/>
            <person name="Morris P."/>
            <person name="Nelson J."/>
            <person name="Phuntumart V."/>
            <person name="Qutob D."/>
            <person name="Rehmany A."/>
            <person name="Rougon-Cardoso A."/>
            <person name="Ryden P."/>
            <person name="Torto-Alalibo T."/>
            <person name="Studholme D."/>
            <person name="Wang Y."/>
            <person name="Win J."/>
            <person name="Wood J."/>
            <person name="Clifton S.W."/>
            <person name="Rogers J."/>
            <person name="Van den Ackerveken G."/>
            <person name="Jones J.D."/>
            <person name="McDowell J.M."/>
            <person name="Beynon J."/>
            <person name="Tyler B.M."/>
        </authorList>
    </citation>
    <scope>NUCLEOTIDE SEQUENCE [LARGE SCALE GENOMIC DNA]</scope>
    <source>
        <strain evidence="2">Emoy2</strain>
    </source>
</reference>
<dbReference type="Proteomes" id="UP000011713">
    <property type="component" value="Unassembled WGS sequence"/>
</dbReference>
<organism evidence="1 2">
    <name type="scientific">Hyaloperonospora arabidopsidis (strain Emoy2)</name>
    <name type="common">Downy mildew agent</name>
    <name type="synonym">Peronospora arabidopsidis</name>
    <dbReference type="NCBI Taxonomy" id="559515"/>
    <lineage>
        <taxon>Eukaryota</taxon>
        <taxon>Sar</taxon>
        <taxon>Stramenopiles</taxon>
        <taxon>Oomycota</taxon>
        <taxon>Peronosporomycetes</taxon>
        <taxon>Peronosporales</taxon>
        <taxon>Peronosporaceae</taxon>
        <taxon>Hyaloperonospora</taxon>
    </lineage>
</organism>
<name>M4BDU8_HYAAE</name>
<evidence type="ECO:0008006" key="3">
    <source>
        <dbReference type="Google" id="ProtNLM"/>
    </source>
</evidence>
<dbReference type="EMBL" id="JH598169">
    <property type="status" value="NOT_ANNOTATED_CDS"/>
    <property type="molecule type" value="Genomic_DNA"/>
</dbReference>
<dbReference type="AlphaFoldDB" id="M4BDU8"/>
<reference evidence="1" key="2">
    <citation type="submission" date="2015-06" db="UniProtKB">
        <authorList>
            <consortium name="EnsemblProtists"/>
        </authorList>
    </citation>
    <scope>IDENTIFICATION</scope>
    <source>
        <strain evidence="1">Emoy2</strain>
    </source>
</reference>
<dbReference type="STRING" id="559515.M4BDU8"/>
<evidence type="ECO:0000313" key="2">
    <source>
        <dbReference type="Proteomes" id="UP000011713"/>
    </source>
</evidence>
<sequence>MGSFDFCTCVQPRTTKLAIVNRPHVSKSTLLNRIVCDDGVLTGPELGVTRDSVCNGVPIACTVTVQAAYTEGH</sequence>
<dbReference type="InParanoid" id="M4BDU8"/>
<proteinExistence type="predicted"/>
<protein>
    <recommendedName>
        <fullName evidence="3">G domain-containing protein</fullName>
    </recommendedName>
</protein>